<organism evidence="1 2">
    <name type="scientific">Rhabditophanes sp. KR3021</name>
    <dbReference type="NCBI Taxonomy" id="114890"/>
    <lineage>
        <taxon>Eukaryota</taxon>
        <taxon>Metazoa</taxon>
        <taxon>Ecdysozoa</taxon>
        <taxon>Nematoda</taxon>
        <taxon>Chromadorea</taxon>
        <taxon>Rhabditida</taxon>
        <taxon>Tylenchina</taxon>
        <taxon>Panagrolaimomorpha</taxon>
        <taxon>Strongyloidoidea</taxon>
        <taxon>Alloionematidae</taxon>
        <taxon>Rhabditophanes</taxon>
    </lineage>
</organism>
<dbReference type="WBParaSite" id="RSKR_0000889600.1">
    <property type="protein sequence ID" value="RSKR_0000889600.1"/>
    <property type="gene ID" value="RSKR_0000889600"/>
</dbReference>
<name>A0AC35U938_9BILA</name>
<dbReference type="Proteomes" id="UP000095286">
    <property type="component" value="Unplaced"/>
</dbReference>
<evidence type="ECO:0000313" key="2">
    <source>
        <dbReference type="WBParaSite" id="RSKR_0000889600.1"/>
    </source>
</evidence>
<proteinExistence type="predicted"/>
<sequence length="272" mass="31105">MVCEARVVGEIEEIYSHCSEAFEDKVIVFGGKMADKREHFFGVFDLNTQTFERQDCLKMRVNRSKFSSCSINDTVYALAGEIYNGKTSEVEAFDFNNQKWEPFKPLPIEVSDHNSTSIGYNLYVHGGYASVCSPFYWLDIREGLWSSLGRGSHQKVSYQRVRHTLLNNSLDIFAVGGVYDENHTRYLDVYDSRMDSWIHSGIISSPSNERFSHCSVFANNTIYNYGGITSNNGEKFVSNVETIRKDHFNNEYILNKLSNVTLEFVDASCVFI</sequence>
<accession>A0AC35U938</accession>
<evidence type="ECO:0000313" key="1">
    <source>
        <dbReference type="Proteomes" id="UP000095286"/>
    </source>
</evidence>
<protein>
    <submittedName>
        <fullName evidence="2">Kelch-like protein 10</fullName>
    </submittedName>
</protein>
<reference evidence="2" key="1">
    <citation type="submission" date="2016-11" db="UniProtKB">
        <authorList>
            <consortium name="WormBaseParasite"/>
        </authorList>
    </citation>
    <scope>IDENTIFICATION</scope>
    <source>
        <strain evidence="2">KR3021</strain>
    </source>
</reference>